<keyword evidence="4 6" id="KW-1133">Transmembrane helix</keyword>
<keyword evidence="5 6" id="KW-0472">Membrane</keyword>
<evidence type="ECO:0000256" key="4">
    <source>
        <dbReference type="ARBA" id="ARBA00022989"/>
    </source>
</evidence>
<comment type="similarity">
    <text evidence="2">Belongs to the major facilitator superfamily. MFSD6 family.</text>
</comment>
<keyword evidence="9" id="KW-1185">Reference proteome</keyword>
<proteinExistence type="inferred from homology"/>
<dbReference type="InterPro" id="IPR024989">
    <property type="entry name" value="MFS_assoc_dom"/>
</dbReference>
<dbReference type="Proteomes" id="UP000678499">
    <property type="component" value="Unassembled WGS sequence"/>
</dbReference>
<dbReference type="PANTHER" id="PTHR16172">
    <property type="entry name" value="MAJOR FACILITATOR SUPERFAMILY DOMAIN-CONTAINING PROTEIN 6-LIKE"/>
    <property type="match status" value="1"/>
</dbReference>
<sequence>MSMLVNENMYGSSPYAQEDYGAPQQGMAAQPIPGLRPRVDPNAAGDVDLNLYPEAKDSTKKVRGRTDIIEMLFGNMSQELLMAKTFYFFFFSAFGSLFPLMGVYFKQLGLNPVQCGLLSGLRPLVEYIAVPFWVGVAERILRSVLIRVDFSYHAISAARKAAASVAKETRGLAINLRHMISIGAGFQLAHELKLEFELLLNSPDVGSNDVRLRRLIITVLVDLELEELILRRHTLEFSFEVIRPALFVTNCGQFCLGCLELLLECLRVFCSLAKGSGSLFHLADSCVDVLLVIPTVVVEEEEEASFSSSSSSAVLKLSESESSPKNSIEENVKLRFVGIFGEVSVVRHRRLGFPCSGESENFRMSSIDFEVVEPDFTGRRL</sequence>
<dbReference type="Gene3D" id="1.20.1250.20">
    <property type="entry name" value="MFS general substrate transporter like domains"/>
    <property type="match status" value="1"/>
</dbReference>
<name>A0A7R9GFE4_9CRUS</name>
<dbReference type="PANTHER" id="PTHR16172:SF2">
    <property type="entry name" value="MAJOR FACILITATOR SUPERFAMILY DOMAIN-CONTAINING PROTEIN 6"/>
    <property type="match status" value="1"/>
</dbReference>
<feature type="transmembrane region" description="Helical" evidence="6">
    <location>
        <begin position="86"/>
        <end position="105"/>
    </location>
</feature>
<evidence type="ECO:0000256" key="2">
    <source>
        <dbReference type="ARBA" id="ARBA00005241"/>
    </source>
</evidence>
<evidence type="ECO:0000256" key="5">
    <source>
        <dbReference type="ARBA" id="ARBA00023136"/>
    </source>
</evidence>
<evidence type="ECO:0000256" key="6">
    <source>
        <dbReference type="SAM" id="Phobius"/>
    </source>
</evidence>
<dbReference type="InterPro" id="IPR051717">
    <property type="entry name" value="MFS_MFSD6"/>
</dbReference>
<dbReference type="GO" id="GO:0016020">
    <property type="term" value="C:membrane"/>
    <property type="evidence" value="ECO:0007669"/>
    <property type="project" value="UniProtKB-SubCell"/>
</dbReference>
<accession>A0A7R9GFE4</accession>
<dbReference type="Pfam" id="PF12832">
    <property type="entry name" value="MFS_1_like"/>
    <property type="match status" value="1"/>
</dbReference>
<evidence type="ECO:0000256" key="3">
    <source>
        <dbReference type="ARBA" id="ARBA00022692"/>
    </source>
</evidence>
<comment type="subcellular location">
    <subcellularLocation>
        <location evidence="1">Membrane</location>
        <topology evidence="1">Multi-pass membrane protein</topology>
    </subcellularLocation>
</comment>
<organism evidence="8">
    <name type="scientific">Notodromas monacha</name>
    <dbReference type="NCBI Taxonomy" id="399045"/>
    <lineage>
        <taxon>Eukaryota</taxon>
        <taxon>Metazoa</taxon>
        <taxon>Ecdysozoa</taxon>
        <taxon>Arthropoda</taxon>
        <taxon>Crustacea</taxon>
        <taxon>Oligostraca</taxon>
        <taxon>Ostracoda</taxon>
        <taxon>Podocopa</taxon>
        <taxon>Podocopida</taxon>
        <taxon>Cypridocopina</taxon>
        <taxon>Cypridoidea</taxon>
        <taxon>Cyprididae</taxon>
        <taxon>Notodromas</taxon>
    </lineage>
</organism>
<evidence type="ECO:0000313" key="8">
    <source>
        <dbReference type="EMBL" id="CAD7278904.1"/>
    </source>
</evidence>
<evidence type="ECO:0000256" key="1">
    <source>
        <dbReference type="ARBA" id="ARBA00004141"/>
    </source>
</evidence>
<dbReference type="OrthoDB" id="5989317at2759"/>
<reference evidence="8" key="1">
    <citation type="submission" date="2020-11" db="EMBL/GenBank/DDBJ databases">
        <authorList>
            <person name="Tran Van P."/>
        </authorList>
    </citation>
    <scope>NUCLEOTIDE SEQUENCE</scope>
</reference>
<evidence type="ECO:0000313" key="9">
    <source>
        <dbReference type="Proteomes" id="UP000678499"/>
    </source>
</evidence>
<keyword evidence="3 6" id="KW-0812">Transmembrane</keyword>
<gene>
    <name evidence="8" type="ORF">NMOB1V02_LOCUS6598</name>
</gene>
<dbReference type="InterPro" id="IPR036259">
    <property type="entry name" value="MFS_trans_sf"/>
</dbReference>
<evidence type="ECO:0000259" key="7">
    <source>
        <dbReference type="Pfam" id="PF12832"/>
    </source>
</evidence>
<dbReference type="EMBL" id="OA883441">
    <property type="protein sequence ID" value="CAD7278904.1"/>
    <property type="molecule type" value="Genomic_DNA"/>
</dbReference>
<dbReference type="AlphaFoldDB" id="A0A7R9GFE4"/>
<dbReference type="SUPFAM" id="SSF103473">
    <property type="entry name" value="MFS general substrate transporter"/>
    <property type="match status" value="1"/>
</dbReference>
<protein>
    <recommendedName>
        <fullName evidence="7">Major facilitator superfamily associated domain-containing protein</fullName>
    </recommendedName>
</protein>
<dbReference type="EMBL" id="CAJPEX010001404">
    <property type="protein sequence ID" value="CAG0919056.1"/>
    <property type="molecule type" value="Genomic_DNA"/>
</dbReference>
<feature type="domain" description="Major facilitator superfamily associated" evidence="7">
    <location>
        <begin position="81"/>
        <end position="143"/>
    </location>
</feature>